<evidence type="ECO:0000256" key="2">
    <source>
        <dbReference type="ARBA" id="ARBA00007669"/>
    </source>
</evidence>
<dbReference type="InterPro" id="IPR041630">
    <property type="entry name" value="EpCAM_N"/>
</dbReference>
<dbReference type="AlphaFoldDB" id="A0A7K5YGN0"/>
<feature type="non-terminal residue" evidence="13">
    <location>
        <position position="310"/>
    </location>
</feature>
<dbReference type="OrthoDB" id="8953056at2759"/>
<comment type="caution">
    <text evidence="13">The sequence shown here is derived from an EMBL/GenBank/DDBJ whole genome shotgun (WGS) entry which is preliminary data.</text>
</comment>
<feature type="domain" description="Thyroglobulin type-1" evidence="12">
    <location>
        <begin position="58"/>
        <end position="132"/>
    </location>
</feature>
<feature type="transmembrane region" description="Helical" evidence="10">
    <location>
        <begin position="267"/>
        <end position="287"/>
    </location>
</feature>
<accession>A0A7K5YGN0</accession>
<evidence type="ECO:0000259" key="12">
    <source>
        <dbReference type="PROSITE" id="PS51162"/>
    </source>
</evidence>
<evidence type="ECO:0000256" key="11">
    <source>
        <dbReference type="SAM" id="SignalP"/>
    </source>
</evidence>
<comment type="subcellular location">
    <subcellularLocation>
        <location evidence="1">Membrane</location>
        <topology evidence="1">Single-pass type I membrane protein</topology>
    </subcellularLocation>
</comment>
<evidence type="ECO:0000256" key="5">
    <source>
        <dbReference type="ARBA" id="ARBA00022989"/>
    </source>
</evidence>
<feature type="chain" id="PRO_5029548969" evidence="11">
    <location>
        <begin position="19"/>
        <end position="310"/>
    </location>
</feature>
<dbReference type="PANTHER" id="PTHR14168:SF5">
    <property type="entry name" value="TUMOR-ASSOCIATED CALCIUM SIGNAL TRANSDUCER 2"/>
    <property type="match status" value="1"/>
</dbReference>
<keyword evidence="7" id="KW-1015">Disulfide bond</keyword>
<dbReference type="Gene3D" id="4.10.800.10">
    <property type="entry name" value="Thyroglobulin type-1"/>
    <property type="match status" value="1"/>
</dbReference>
<dbReference type="PANTHER" id="PTHR14168">
    <property type="entry name" value="TUMOR-ASSOCIATED CALCIUM SIGNAL TRANSDUCER"/>
    <property type="match status" value="1"/>
</dbReference>
<organism evidence="13 14">
    <name type="scientific">Pterocles burchelli</name>
    <dbReference type="NCBI Taxonomy" id="2585816"/>
    <lineage>
        <taxon>Eukaryota</taxon>
        <taxon>Metazoa</taxon>
        <taxon>Chordata</taxon>
        <taxon>Craniata</taxon>
        <taxon>Vertebrata</taxon>
        <taxon>Euteleostomi</taxon>
        <taxon>Archelosauria</taxon>
        <taxon>Archosauria</taxon>
        <taxon>Dinosauria</taxon>
        <taxon>Saurischia</taxon>
        <taxon>Theropoda</taxon>
        <taxon>Coelurosauria</taxon>
        <taxon>Aves</taxon>
        <taxon>Neognathae</taxon>
        <taxon>Neoaves</taxon>
        <taxon>Columbimorphae</taxon>
        <taxon>Pterocliformes</taxon>
        <taxon>Pteroclidae</taxon>
        <taxon>Pterocles</taxon>
    </lineage>
</organism>
<protein>
    <submittedName>
        <fullName evidence="13">TACD2 protein</fullName>
    </submittedName>
</protein>
<evidence type="ECO:0000313" key="14">
    <source>
        <dbReference type="Proteomes" id="UP000522270"/>
    </source>
</evidence>
<dbReference type="EMBL" id="VYZE01000146">
    <property type="protein sequence ID" value="NWU64046.1"/>
    <property type="molecule type" value="Genomic_DNA"/>
</dbReference>
<proteinExistence type="inferred from homology"/>
<dbReference type="InterPro" id="IPR036857">
    <property type="entry name" value="Thyroglobulin_1_sf"/>
</dbReference>
<dbReference type="SUPFAM" id="SSF57610">
    <property type="entry name" value="Thyroglobulin type-1 domain"/>
    <property type="match status" value="1"/>
</dbReference>
<keyword evidence="5 10" id="KW-1133">Transmembrane helix</keyword>
<keyword evidence="14" id="KW-1185">Reference proteome</keyword>
<evidence type="ECO:0000256" key="7">
    <source>
        <dbReference type="ARBA" id="ARBA00023157"/>
    </source>
</evidence>
<dbReference type="PROSITE" id="PS00484">
    <property type="entry name" value="THYROGLOBULIN_1_1"/>
    <property type="match status" value="1"/>
</dbReference>
<name>A0A7K5YGN0_9AVES</name>
<evidence type="ECO:0000256" key="8">
    <source>
        <dbReference type="ARBA" id="ARBA00023180"/>
    </source>
</evidence>
<keyword evidence="3 10" id="KW-0812">Transmembrane</keyword>
<comment type="caution">
    <text evidence="9">Lacks conserved residue(s) required for the propagation of feature annotation.</text>
</comment>
<evidence type="ECO:0000256" key="4">
    <source>
        <dbReference type="ARBA" id="ARBA00022729"/>
    </source>
</evidence>
<feature type="non-terminal residue" evidence="13">
    <location>
        <position position="1"/>
    </location>
</feature>
<evidence type="ECO:0000256" key="10">
    <source>
        <dbReference type="SAM" id="Phobius"/>
    </source>
</evidence>
<dbReference type="CDD" id="cd00191">
    <property type="entry name" value="TY"/>
    <property type="match status" value="1"/>
</dbReference>
<dbReference type="Pfam" id="PF00086">
    <property type="entry name" value="Thyroglobulin_1"/>
    <property type="match status" value="1"/>
</dbReference>
<evidence type="ECO:0000256" key="1">
    <source>
        <dbReference type="ARBA" id="ARBA00004479"/>
    </source>
</evidence>
<keyword evidence="6 10" id="KW-0472">Membrane</keyword>
<evidence type="ECO:0000256" key="9">
    <source>
        <dbReference type="PROSITE-ProRule" id="PRU00500"/>
    </source>
</evidence>
<reference evidence="13 14" key="1">
    <citation type="submission" date="2019-09" db="EMBL/GenBank/DDBJ databases">
        <title>Bird 10,000 Genomes (B10K) Project - Family phase.</title>
        <authorList>
            <person name="Zhang G."/>
        </authorList>
    </citation>
    <scope>NUCLEOTIDE SEQUENCE [LARGE SCALE GENOMIC DNA]</scope>
    <source>
        <strain evidence="13">B10K-DU-027-49</strain>
        <tissue evidence="13">Muscle</tissue>
    </source>
</reference>
<dbReference type="Pfam" id="PF18635">
    <property type="entry name" value="EpCAM_N"/>
    <property type="match status" value="1"/>
</dbReference>
<dbReference type="InterPro" id="IPR043406">
    <property type="entry name" value="EPCAM/Trop-2"/>
</dbReference>
<comment type="similarity">
    <text evidence="2">Belongs to the EPCAM family.</text>
</comment>
<gene>
    <name evidence="13" type="primary">Tacstd2</name>
    <name evidence="13" type="ORF">PTEBUR_R13900</name>
</gene>
<evidence type="ECO:0000256" key="3">
    <source>
        <dbReference type="ARBA" id="ARBA00022692"/>
    </source>
</evidence>
<dbReference type="Proteomes" id="UP000522270">
    <property type="component" value="Unassembled WGS sequence"/>
</dbReference>
<sequence length="310" mass="34417">MEPLTVVFLGLILAVASPAQNDCTCATNKWTACAQDASGNCTCTLVGSNHPVNCSTLTSKCLLLKAEMIPLKHKRFRGHLHGKLLDDDGIYNPACEDSGLFKARQCSQTGACWCVNTAGIRRTEKADKSLSCSELVRTTWIYIELKHKRRSTDFNIPDIVKTLKHLLESRYKLHPKYITAIKYDSPRIQIRLMQKGSEKSSYDVDIADVAYYFGKDIKGDSVFNSNSSLTLSVNGDALDIETLQINYVDEKPPEFYLRRLVGDTTRVVTVTTAVVGSGIVILIILVCQRAKKDKKCETEEMGEITVPGLD</sequence>
<feature type="signal peptide" evidence="11">
    <location>
        <begin position="1"/>
        <end position="18"/>
    </location>
</feature>
<evidence type="ECO:0000313" key="13">
    <source>
        <dbReference type="EMBL" id="NWU64046.1"/>
    </source>
</evidence>
<keyword evidence="8" id="KW-0325">Glycoprotein</keyword>
<dbReference type="Pfam" id="PF21283">
    <property type="entry name" value="EPCAM-Trop-2_C"/>
    <property type="match status" value="1"/>
</dbReference>
<dbReference type="PROSITE" id="PS51162">
    <property type="entry name" value="THYROGLOBULIN_1_2"/>
    <property type="match status" value="1"/>
</dbReference>
<keyword evidence="4 11" id="KW-0732">Signal</keyword>
<dbReference type="SMART" id="SM00211">
    <property type="entry name" value="TY"/>
    <property type="match status" value="1"/>
</dbReference>
<dbReference type="InterPro" id="IPR000716">
    <property type="entry name" value="Thyroglobulin_1"/>
</dbReference>
<dbReference type="GO" id="GO:0016020">
    <property type="term" value="C:membrane"/>
    <property type="evidence" value="ECO:0007669"/>
    <property type="project" value="UniProtKB-SubCell"/>
</dbReference>
<dbReference type="InterPro" id="IPR049420">
    <property type="entry name" value="EPCAM-Trop-2_C"/>
</dbReference>
<evidence type="ECO:0000256" key="6">
    <source>
        <dbReference type="ARBA" id="ARBA00023136"/>
    </source>
</evidence>